<keyword evidence="2" id="KW-1185">Reference proteome</keyword>
<name>A0ABR6UQ75_9PSED</name>
<evidence type="ECO:0000313" key="2">
    <source>
        <dbReference type="Proteomes" id="UP000617171"/>
    </source>
</evidence>
<evidence type="ECO:0000313" key="1">
    <source>
        <dbReference type="EMBL" id="MBC3346681.1"/>
    </source>
</evidence>
<dbReference type="EMBL" id="JABWQV010000031">
    <property type="protein sequence ID" value="MBC3346681.1"/>
    <property type="molecule type" value="Genomic_DNA"/>
</dbReference>
<reference evidence="1 2" key="1">
    <citation type="journal article" date="2020" name="Microorganisms">
        <title>Reliable Identification of Environmental Pseudomonas Isolates Using the rpoD Gene.</title>
        <authorList>
            <consortium name="The Broad Institute Genome Sequencing Platform"/>
            <person name="Girard L."/>
            <person name="Lood C."/>
            <person name="Rokni-Zadeh H."/>
            <person name="van Noort V."/>
            <person name="Lavigne R."/>
            <person name="De Mot R."/>
        </authorList>
    </citation>
    <scope>NUCLEOTIDE SEQUENCE [LARGE SCALE GENOMIC DNA]</scope>
    <source>
        <strain evidence="1 2">SWRI196</strain>
    </source>
</reference>
<organism evidence="1 2">
    <name type="scientific">Pseudomonas tehranensis</name>
    <dbReference type="NCBI Taxonomy" id="2745502"/>
    <lineage>
        <taxon>Bacteria</taxon>
        <taxon>Pseudomonadati</taxon>
        <taxon>Pseudomonadota</taxon>
        <taxon>Gammaproteobacteria</taxon>
        <taxon>Pseudomonadales</taxon>
        <taxon>Pseudomonadaceae</taxon>
        <taxon>Pseudomonas</taxon>
    </lineage>
</organism>
<comment type="caution">
    <text evidence="1">The sequence shown here is derived from an EMBL/GenBank/DDBJ whole genome shotgun (WGS) entry which is preliminary data.</text>
</comment>
<proteinExistence type="predicted"/>
<dbReference type="RefSeq" id="WP_186655304.1">
    <property type="nucleotide sequence ID" value="NZ_JABWQV010000031.1"/>
</dbReference>
<accession>A0ABR6UQ75</accession>
<gene>
    <name evidence="1" type="ORF">HU811_08570</name>
</gene>
<sequence length="104" mass="11606">MDYRIQQQDSEKTICSDHEQKKNLSIVMITELRTLIAMARHGTFSAAGDRVHSTAVAGVIECLQGAGVVKAVVNRPRFSRHRPGEWSDIKGANLVFYSTLLQHL</sequence>
<dbReference type="Proteomes" id="UP000617171">
    <property type="component" value="Unassembled WGS sequence"/>
</dbReference>
<protein>
    <submittedName>
        <fullName evidence="1">Uncharacterized protein</fullName>
    </submittedName>
</protein>